<comment type="caution">
    <text evidence="5">The sequence shown here is derived from an EMBL/GenBank/DDBJ whole genome shotgun (WGS) entry which is preliminary data.</text>
</comment>
<protein>
    <submittedName>
        <fullName evidence="5">SMC-Scp complex subunit ScpB</fullName>
    </submittedName>
</protein>
<evidence type="ECO:0000313" key="5">
    <source>
        <dbReference type="EMBL" id="PID55521.1"/>
    </source>
</evidence>
<dbReference type="AlphaFoldDB" id="A0A2G6E184"/>
<proteinExistence type="predicted"/>
<dbReference type="InterPro" id="IPR005234">
    <property type="entry name" value="ScpB_csome_segregation"/>
</dbReference>
<gene>
    <name evidence="5" type="primary">scpB</name>
    <name evidence="5" type="ORF">CSB45_15605</name>
</gene>
<dbReference type="PANTHER" id="PTHR34298">
    <property type="entry name" value="SEGREGATION AND CONDENSATION PROTEIN B"/>
    <property type="match status" value="1"/>
</dbReference>
<evidence type="ECO:0000313" key="6">
    <source>
        <dbReference type="Proteomes" id="UP000229740"/>
    </source>
</evidence>
<dbReference type="PANTHER" id="PTHR34298:SF2">
    <property type="entry name" value="SEGREGATION AND CONDENSATION PROTEIN B"/>
    <property type="match status" value="1"/>
</dbReference>
<dbReference type="Pfam" id="PF04079">
    <property type="entry name" value="SMC_ScpB"/>
    <property type="match status" value="1"/>
</dbReference>
<evidence type="ECO:0000256" key="2">
    <source>
        <dbReference type="ARBA" id="ARBA00022618"/>
    </source>
</evidence>
<name>A0A2G6E184_9BACT</name>
<keyword evidence="4" id="KW-0131">Cell cycle</keyword>
<keyword evidence="2" id="KW-0132">Cell division</keyword>
<dbReference type="GO" id="GO:0051304">
    <property type="term" value="P:chromosome separation"/>
    <property type="evidence" value="ECO:0007669"/>
    <property type="project" value="InterPro"/>
</dbReference>
<dbReference type="InterPro" id="IPR036390">
    <property type="entry name" value="WH_DNA-bd_sf"/>
</dbReference>
<keyword evidence="3" id="KW-0159">Chromosome partition</keyword>
<keyword evidence="1" id="KW-0963">Cytoplasm</keyword>
<reference evidence="5 6" key="1">
    <citation type="submission" date="2017-10" db="EMBL/GenBank/DDBJ databases">
        <title>Novel microbial diversity and functional potential in the marine mammal oral microbiome.</title>
        <authorList>
            <person name="Dudek N.K."/>
            <person name="Sun C.L."/>
            <person name="Burstein D."/>
            <person name="Kantor R.S."/>
            <person name="Aliaga Goltsman D.S."/>
            <person name="Bik E.M."/>
            <person name="Thomas B.C."/>
            <person name="Banfield J.F."/>
            <person name="Relman D.A."/>
        </authorList>
    </citation>
    <scope>NUCLEOTIDE SEQUENCE [LARGE SCALE GENOMIC DNA]</scope>
    <source>
        <strain evidence="5">DOLZORAL124_49_17</strain>
    </source>
</reference>
<dbReference type="InterPro" id="IPR036388">
    <property type="entry name" value="WH-like_DNA-bd_sf"/>
</dbReference>
<accession>A0A2G6E184</accession>
<evidence type="ECO:0000256" key="3">
    <source>
        <dbReference type="ARBA" id="ARBA00022829"/>
    </source>
</evidence>
<dbReference type="Gene3D" id="1.10.10.10">
    <property type="entry name" value="Winged helix-like DNA-binding domain superfamily/Winged helix DNA-binding domain"/>
    <property type="match status" value="2"/>
</dbReference>
<organism evidence="5 6">
    <name type="scientific">candidate division KSB3 bacterium</name>
    <dbReference type="NCBI Taxonomy" id="2044937"/>
    <lineage>
        <taxon>Bacteria</taxon>
        <taxon>candidate division KSB3</taxon>
    </lineage>
</organism>
<dbReference type="Proteomes" id="UP000229740">
    <property type="component" value="Unassembled WGS sequence"/>
</dbReference>
<dbReference type="GO" id="GO:0051301">
    <property type="term" value="P:cell division"/>
    <property type="evidence" value="ECO:0007669"/>
    <property type="project" value="UniProtKB-KW"/>
</dbReference>
<evidence type="ECO:0000256" key="1">
    <source>
        <dbReference type="ARBA" id="ARBA00022490"/>
    </source>
</evidence>
<dbReference type="NCBIfam" id="TIGR00281">
    <property type="entry name" value="SMC-Scp complex subunit ScpB"/>
    <property type="match status" value="1"/>
</dbReference>
<dbReference type="EMBL" id="PDPS01000080">
    <property type="protein sequence ID" value="PID55521.1"/>
    <property type="molecule type" value="Genomic_DNA"/>
</dbReference>
<evidence type="ECO:0000256" key="4">
    <source>
        <dbReference type="ARBA" id="ARBA00023306"/>
    </source>
</evidence>
<sequence>MIMKEQTIQHSAVCEAILFMSGKAVSFARIAELMDISVADVQDIVASLQQSYDARDDTGLKLLVKDEHVQMVTRPAVADVIEEMTKKELEGPLTPVAMEVLSIIAYRGPIAKVDIEAVRGVNCAFTLRNLMRRGLIERVKGDEGKRTQQYQVTMDFLRLLGVASVEELPEFMELSRDKRVDAILYNDAASE</sequence>
<dbReference type="SUPFAM" id="SSF46785">
    <property type="entry name" value="Winged helix' DNA-binding domain"/>
    <property type="match status" value="2"/>
</dbReference>